<dbReference type="SUPFAM" id="SSF88946">
    <property type="entry name" value="Sigma2 domain of RNA polymerase sigma factors"/>
    <property type="match status" value="1"/>
</dbReference>
<dbReference type="Proteomes" id="UP000239494">
    <property type="component" value="Unassembled WGS sequence"/>
</dbReference>
<reference evidence="9 10" key="1">
    <citation type="submission" date="2018-03" db="EMBL/GenBank/DDBJ databases">
        <title>Genomic Encyclopedia of Archaeal and Bacterial Type Strains, Phase II (KMG-II): from individual species to whole genera.</title>
        <authorList>
            <person name="Goeker M."/>
        </authorList>
    </citation>
    <scope>NUCLEOTIDE SEQUENCE [LARGE SCALE GENOMIC DNA]</scope>
    <source>
        <strain evidence="9 10">DSM 44720</strain>
    </source>
</reference>
<evidence type="ECO:0000259" key="7">
    <source>
        <dbReference type="Pfam" id="PF04542"/>
    </source>
</evidence>
<organism evidence="9 10">
    <name type="scientific">Umezawaea tangerina</name>
    <dbReference type="NCBI Taxonomy" id="84725"/>
    <lineage>
        <taxon>Bacteria</taxon>
        <taxon>Bacillati</taxon>
        <taxon>Actinomycetota</taxon>
        <taxon>Actinomycetes</taxon>
        <taxon>Pseudonocardiales</taxon>
        <taxon>Pseudonocardiaceae</taxon>
        <taxon>Umezawaea</taxon>
    </lineage>
</organism>
<dbReference type="InterPro" id="IPR013324">
    <property type="entry name" value="RNA_pol_sigma_r3/r4-like"/>
</dbReference>
<dbReference type="InterPro" id="IPR007627">
    <property type="entry name" value="RNA_pol_sigma70_r2"/>
</dbReference>
<dbReference type="GO" id="GO:0006950">
    <property type="term" value="P:response to stress"/>
    <property type="evidence" value="ECO:0007669"/>
    <property type="project" value="UniProtKB-ARBA"/>
</dbReference>
<evidence type="ECO:0000256" key="5">
    <source>
        <dbReference type="ARBA" id="ARBA00023163"/>
    </source>
</evidence>
<feature type="domain" description="RNA polymerase sigma-70 region 2" evidence="7">
    <location>
        <begin position="55"/>
        <end position="118"/>
    </location>
</feature>
<dbReference type="EMBL" id="PVTF01000002">
    <property type="protein sequence ID" value="PRY44595.1"/>
    <property type="molecule type" value="Genomic_DNA"/>
</dbReference>
<protein>
    <recommendedName>
        <fullName evidence="6">RNA polymerase sigma factor</fullName>
    </recommendedName>
</protein>
<evidence type="ECO:0000256" key="2">
    <source>
        <dbReference type="ARBA" id="ARBA00023015"/>
    </source>
</evidence>
<dbReference type="InterPro" id="IPR000838">
    <property type="entry name" value="RNA_pol_sigma70_ECF_CS"/>
</dbReference>
<dbReference type="GO" id="GO:0003677">
    <property type="term" value="F:DNA binding"/>
    <property type="evidence" value="ECO:0007669"/>
    <property type="project" value="UniProtKB-KW"/>
</dbReference>
<comment type="similarity">
    <text evidence="1 6">Belongs to the sigma-70 factor family. ECF subfamily.</text>
</comment>
<dbReference type="OrthoDB" id="3821507at2"/>
<name>A0A2T0TG21_9PSEU</name>
<keyword evidence="2 6" id="KW-0805">Transcription regulation</keyword>
<dbReference type="PANTHER" id="PTHR43133:SF61">
    <property type="entry name" value="ECF RNA POLYMERASE SIGMA FACTOR SIGC"/>
    <property type="match status" value="1"/>
</dbReference>
<dbReference type="Gene3D" id="1.10.10.10">
    <property type="entry name" value="Winged helix-like DNA-binding domain superfamily/Winged helix DNA-binding domain"/>
    <property type="match status" value="1"/>
</dbReference>
<dbReference type="GO" id="GO:0006352">
    <property type="term" value="P:DNA-templated transcription initiation"/>
    <property type="evidence" value="ECO:0007669"/>
    <property type="project" value="InterPro"/>
</dbReference>
<dbReference type="Gene3D" id="1.10.1740.10">
    <property type="match status" value="1"/>
</dbReference>
<dbReference type="InterPro" id="IPR013325">
    <property type="entry name" value="RNA_pol_sigma_r2"/>
</dbReference>
<dbReference type="InterPro" id="IPR014284">
    <property type="entry name" value="RNA_pol_sigma-70_dom"/>
</dbReference>
<dbReference type="GO" id="GO:0016987">
    <property type="term" value="F:sigma factor activity"/>
    <property type="evidence" value="ECO:0007669"/>
    <property type="project" value="UniProtKB-KW"/>
</dbReference>
<dbReference type="PROSITE" id="PS01063">
    <property type="entry name" value="SIGMA70_ECF"/>
    <property type="match status" value="1"/>
</dbReference>
<evidence type="ECO:0000256" key="6">
    <source>
        <dbReference type="RuleBase" id="RU000716"/>
    </source>
</evidence>
<dbReference type="AlphaFoldDB" id="A0A2T0TG21"/>
<accession>A0A2T0TG21</accession>
<evidence type="ECO:0000256" key="3">
    <source>
        <dbReference type="ARBA" id="ARBA00023082"/>
    </source>
</evidence>
<evidence type="ECO:0000256" key="1">
    <source>
        <dbReference type="ARBA" id="ARBA00010641"/>
    </source>
</evidence>
<keyword evidence="10" id="KW-1185">Reference proteome</keyword>
<dbReference type="InterPro" id="IPR013249">
    <property type="entry name" value="RNA_pol_sigma70_r4_t2"/>
</dbReference>
<keyword evidence="5 6" id="KW-0804">Transcription</keyword>
<sequence>MSQSTWRLSLQEEQKFPRVSGLASSTVPTTRDDDAVTECALAAGAGDRAALERFIRATQRDVWRLVAHLADVRVADDLTQEVYLRALRSLPGFEGRSSARTWLLSIARRTVVDHVRAAVARPSIAWAADYVQASDADTWKNTRTGFEDVVELNVMLAALTPDRREALLLTQVFGLSYAEAAEVCGCPIGTVRSRVARARDDLLRAGDQEDSGAV</sequence>
<feature type="domain" description="RNA polymerase sigma factor 70 region 4 type 2" evidence="8">
    <location>
        <begin position="152"/>
        <end position="201"/>
    </location>
</feature>
<dbReference type="NCBIfam" id="NF007231">
    <property type="entry name" value="PRK09649.1"/>
    <property type="match status" value="1"/>
</dbReference>
<dbReference type="InterPro" id="IPR036388">
    <property type="entry name" value="WH-like_DNA-bd_sf"/>
</dbReference>
<evidence type="ECO:0000313" key="9">
    <source>
        <dbReference type="EMBL" id="PRY44595.1"/>
    </source>
</evidence>
<dbReference type="CDD" id="cd06171">
    <property type="entry name" value="Sigma70_r4"/>
    <property type="match status" value="1"/>
</dbReference>
<dbReference type="Pfam" id="PF08281">
    <property type="entry name" value="Sigma70_r4_2"/>
    <property type="match status" value="1"/>
</dbReference>
<keyword evidence="4 6" id="KW-0238">DNA-binding</keyword>
<evidence type="ECO:0000256" key="4">
    <source>
        <dbReference type="ARBA" id="ARBA00023125"/>
    </source>
</evidence>
<dbReference type="Pfam" id="PF04542">
    <property type="entry name" value="Sigma70_r2"/>
    <property type="match status" value="1"/>
</dbReference>
<evidence type="ECO:0000313" key="10">
    <source>
        <dbReference type="Proteomes" id="UP000239494"/>
    </source>
</evidence>
<evidence type="ECO:0000259" key="8">
    <source>
        <dbReference type="Pfam" id="PF08281"/>
    </source>
</evidence>
<dbReference type="SUPFAM" id="SSF88659">
    <property type="entry name" value="Sigma3 and sigma4 domains of RNA polymerase sigma factors"/>
    <property type="match status" value="1"/>
</dbReference>
<proteinExistence type="inferred from homology"/>
<comment type="caution">
    <text evidence="9">The sequence shown here is derived from an EMBL/GenBank/DDBJ whole genome shotgun (WGS) entry which is preliminary data.</text>
</comment>
<dbReference type="InterPro" id="IPR039425">
    <property type="entry name" value="RNA_pol_sigma-70-like"/>
</dbReference>
<keyword evidence="3 6" id="KW-0731">Sigma factor</keyword>
<dbReference type="PANTHER" id="PTHR43133">
    <property type="entry name" value="RNA POLYMERASE ECF-TYPE SIGMA FACTO"/>
    <property type="match status" value="1"/>
</dbReference>
<dbReference type="NCBIfam" id="TIGR02937">
    <property type="entry name" value="sigma70-ECF"/>
    <property type="match status" value="1"/>
</dbReference>
<gene>
    <name evidence="9" type="ORF">CLV43_102160</name>
</gene>